<dbReference type="AlphaFoldDB" id="A0A1H7JC74"/>
<keyword evidence="4" id="KW-1185">Reference proteome</keyword>
<evidence type="ECO:0000259" key="2">
    <source>
        <dbReference type="Pfam" id="PF07811"/>
    </source>
</evidence>
<keyword evidence="1" id="KW-1133">Transmembrane helix</keyword>
<keyword evidence="1" id="KW-0812">Transmembrane</keyword>
<dbReference type="EMBL" id="FNZQ01000001">
    <property type="protein sequence ID" value="SEK71974.1"/>
    <property type="molecule type" value="Genomic_DNA"/>
</dbReference>
<proteinExistence type="predicted"/>
<dbReference type="InterPro" id="IPR012495">
    <property type="entry name" value="TadE-like_dom"/>
</dbReference>
<gene>
    <name evidence="3" type="ORF">SAMN04488526_1315</name>
</gene>
<evidence type="ECO:0000313" key="4">
    <source>
        <dbReference type="Proteomes" id="UP000199283"/>
    </source>
</evidence>
<dbReference type="Proteomes" id="UP000199283">
    <property type="component" value="Unassembled WGS sequence"/>
</dbReference>
<reference evidence="3 4" key="1">
    <citation type="submission" date="2016-10" db="EMBL/GenBank/DDBJ databases">
        <authorList>
            <person name="de Groot N.N."/>
        </authorList>
    </citation>
    <scope>NUCLEOTIDE SEQUENCE [LARGE SCALE GENOMIC DNA]</scope>
    <source>
        <strain evidence="3 4">DSM 14858</strain>
    </source>
</reference>
<dbReference type="STRING" id="188906.SAMN04488526_1315"/>
<evidence type="ECO:0000313" key="3">
    <source>
        <dbReference type="EMBL" id="SEK71974.1"/>
    </source>
</evidence>
<evidence type="ECO:0000256" key="1">
    <source>
        <dbReference type="SAM" id="Phobius"/>
    </source>
</evidence>
<sequence length="207" mass="22552">MTRRALPLVGQLARAWGTLSRAVVGRFDNAACPGQCDAERGAASVEFVLLLPAFLMVFISSFEASIMLTRQVMLERAVDIVVRDIRLDTGSTVTQGQVRAKVCNRAKILPDCSENLVIEMTEIDQITYSTPDTDAPCVNQLTSIVPPSRFAANRTGRMILLRACYSVLPTLPLSVMAGNRTLGSHLVNDEDGSFRMVTSNAFVVESN</sequence>
<dbReference type="OrthoDB" id="7907064at2"/>
<feature type="domain" description="TadE-like" evidence="2">
    <location>
        <begin position="41"/>
        <end position="83"/>
    </location>
</feature>
<dbReference type="Pfam" id="PF07811">
    <property type="entry name" value="TadE"/>
    <property type="match status" value="1"/>
</dbReference>
<organism evidence="3 4">
    <name type="scientific">Jannaschia helgolandensis</name>
    <dbReference type="NCBI Taxonomy" id="188906"/>
    <lineage>
        <taxon>Bacteria</taxon>
        <taxon>Pseudomonadati</taxon>
        <taxon>Pseudomonadota</taxon>
        <taxon>Alphaproteobacteria</taxon>
        <taxon>Rhodobacterales</taxon>
        <taxon>Roseobacteraceae</taxon>
        <taxon>Jannaschia</taxon>
    </lineage>
</organism>
<accession>A0A1H7JC74</accession>
<protein>
    <submittedName>
        <fullName evidence="3">TadE-like protein</fullName>
    </submittedName>
</protein>
<name>A0A1H7JC74_9RHOB</name>
<feature type="transmembrane region" description="Helical" evidence="1">
    <location>
        <begin position="47"/>
        <end position="68"/>
    </location>
</feature>
<dbReference type="RefSeq" id="WP_092760813.1">
    <property type="nucleotide sequence ID" value="NZ_FNZQ01000001.1"/>
</dbReference>
<keyword evidence="1" id="KW-0472">Membrane</keyword>